<proteinExistence type="predicted"/>
<dbReference type="AlphaFoldDB" id="A0A532V6A1"/>
<comment type="caution">
    <text evidence="2">The sequence shown here is derived from an EMBL/GenBank/DDBJ whole genome shotgun (WGS) entry which is preliminary data.</text>
</comment>
<gene>
    <name evidence="2" type="ORF">CEE36_06450</name>
</gene>
<reference evidence="2 3" key="1">
    <citation type="submission" date="2017-06" db="EMBL/GenBank/DDBJ databases">
        <title>Novel microbial phyla capable of carbon fixation and sulfur reduction in deep-sea sediments.</title>
        <authorList>
            <person name="Huang J."/>
            <person name="Baker B."/>
            <person name="Wang Y."/>
        </authorList>
    </citation>
    <scope>NUCLEOTIDE SEQUENCE [LARGE SCALE GENOMIC DNA]</scope>
    <source>
        <strain evidence="2">B3_TA06</strain>
    </source>
</reference>
<evidence type="ECO:0000313" key="3">
    <source>
        <dbReference type="Proteomes" id="UP000317778"/>
    </source>
</evidence>
<accession>A0A532V6A1</accession>
<protein>
    <recommendedName>
        <fullName evidence="1">Bacterial spore germination immunoglobulin-like domain-containing protein</fullName>
    </recommendedName>
</protein>
<feature type="domain" description="Bacterial spore germination immunoglobulin-like" evidence="1">
    <location>
        <begin position="37"/>
        <end position="117"/>
    </location>
</feature>
<dbReference type="Pfam" id="PF10648">
    <property type="entry name" value="Gmad2"/>
    <property type="match status" value="1"/>
</dbReference>
<organism evidence="2 3">
    <name type="scientific">candidate division TA06 bacterium B3_TA06</name>
    <dbReference type="NCBI Taxonomy" id="2012487"/>
    <lineage>
        <taxon>Bacteria</taxon>
        <taxon>Bacteria division TA06</taxon>
    </lineage>
</organism>
<evidence type="ECO:0000259" key="1">
    <source>
        <dbReference type="Pfam" id="PF10648"/>
    </source>
</evidence>
<dbReference type="PROSITE" id="PS51257">
    <property type="entry name" value="PROKAR_LIPOPROTEIN"/>
    <property type="match status" value="1"/>
</dbReference>
<dbReference type="Proteomes" id="UP000317778">
    <property type="component" value="Unassembled WGS sequence"/>
</dbReference>
<dbReference type="InterPro" id="IPR018911">
    <property type="entry name" value="Gmad2_Ig-like_dom"/>
</dbReference>
<evidence type="ECO:0000313" key="2">
    <source>
        <dbReference type="EMBL" id="TKJ42718.1"/>
    </source>
</evidence>
<sequence>MKRATILPPLLSLLIFSACGDKGKAESPKFVSDGEMIEILTPAKGDTFSWTLVTGKASLAQGMFPIELHGENAEVLDRRSVILAGKAPDTFEFAMGIPVKEDAAPQKARIRAYSQAAAQAGSLDAAIVFCYIIPGSGAAHGTILRYYTALDTNDFKAAYDLLVAEGQAYPNLYGGEATFSPRPKFKTFKTWKKKAEHLRVLSLRPETMYDLPTEGLFCYRAKVEHKVGEEVTVEDTYVFLKRQPDGFFKIYRPRKDPHKAD</sequence>
<dbReference type="EMBL" id="NJBO01000009">
    <property type="protein sequence ID" value="TKJ42718.1"/>
    <property type="molecule type" value="Genomic_DNA"/>
</dbReference>
<name>A0A532V6A1_UNCT6</name>